<feature type="region of interest" description="Disordered" evidence="1">
    <location>
        <begin position="113"/>
        <end position="135"/>
    </location>
</feature>
<evidence type="ECO:0000313" key="3">
    <source>
        <dbReference type="Proteomes" id="UP001162029"/>
    </source>
</evidence>
<keyword evidence="3" id="KW-1185">Reference proteome</keyword>
<name>A0AAV0VGD7_9STRA</name>
<evidence type="ECO:0008006" key="4">
    <source>
        <dbReference type="Google" id="ProtNLM"/>
    </source>
</evidence>
<organism evidence="2 3">
    <name type="scientific">Peronospora destructor</name>
    <dbReference type="NCBI Taxonomy" id="86335"/>
    <lineage>
        <taxon>Eukaryota</taxon>
        <taxon>Sar</taxon>
        <taxon>Stramenopiles</taxon>
        <taxon>Oomycota</taxon>
        <taxon>Peronosporomycetes</taxon>
        <taxon>Peronosporales</taxon>
        <taxon>Peronosporaceae</taxon>
        <taxon>Peronospora</taxon>
    </lineage>
</organism>
<dbReference type="EMBL" id="CANTFM010002610">
    <property type="protein sequence ID" value="CAI5746631.1"/>
    <property type="molecule type" value="Genomic_DNA"/>
</dbReference>
<feature type="region of interest" description="Disordered" evidence="1">
    <location>
        <begin position="163"/>
        <end position="184"/>
    </location>
</feature>
<evidence type="ECO:0000313" key="2">
    <source>
        <dbReference type="EMBL" id="CAI5746631.1"/>
    </source>
</evidence>
<sequence>MGRGKKWRRDEDVSLATAYAAVASSGVKDGPFFWDVVRSRVQSARSVRALRNRWVLMSHEVKVFVQYLNRIEAQGASEEVAAVERAMSNFRETKGRDFEFISCWDIVRKCHETRRGGGEAEETEEEVEEGDESGASTAQIAAADTAEVAEYEVQTPIGAAVADEKEERTKAGTKTKRSASPRTTLPATDDLMFVQQQLVSEMRRKNDLQEDELALKLFGEGRESNESQHFFKLLKRKKLLLLEKEVEELEIAQQRLRQRRC</sequence>
<comment type="caution">
    <text evidence="2">The sequence shown here is derived from an EMBL/GenBank/DDBJ whole genome shotgun (WGS) entry which is preliminary data.</text>
</comment>
<feature type="compositionally biased region" description="Acidic residues" evidence="1">
    <location>
        <begin position="119"/>
        <end position="132"/>
    </location>
</feature>
<dbReference type="PANTHER" id="PTHR45023:SF4">
    <property type="entry name" value="GLYCINE-RICH PROTEIN-RELATED"/>
    <property type="match status" value="1"/>
</dbReference>
<gene>
    <name evidence="2" type="ORF">PDE001_LOCUS11603</name>
</gene>
<dbReference type="PANTHER" id="PTHR45023">
    <property type="match status" value="1"/>
</dbReference>
<dbReference type="AlphaFoldDB" id="A0AAV0VGD7"/>
<accession>A0AAV0VGD7</accession>
<proteinExistence type="predicted"/>
<dbReference type="Proteomes" id="UP001162029">
    <property type="component" value="Unassembled WGS sequence"/>
</dbReference>
<reference evidence="2" key="1">
    <citation type="submission" date="2022-12" db="EMBL/GenBank/DDBJ databases">
        <authorList>
            <person name="Webb A."/>
        </authorList>
    </citation>
    <scope>NUCLEOTIDE SEQUENCE</scope>
    <source>
        <strain evidence="2">Pd1</strain>
    </source>
</reference>
<protein>
    <recommendedName>
        <fullName evidence="4">Myb-like domain-containing protein</fullName>
    </recommendedName>
</protein>
<evidence type="ECO:0000256" key="1">
    <source>
        <dbReference type="SAM" id="MobiDB-lite"/>
    </source>
</evidence>